<dbReference type="Gene3D" id="2.130.10.10">
    <property type="entry name" value="YVTN repeat-like/Quinoprotein amine dehydrogenase"/>
    <property type="match status" value="1"/>
</dbReference>
<accession>A0A1B8GQL7</accession>
<dbReference type="RefSeq" id="XP_018131861.1">
    <property type="nucleotide sequence ID" value="XM_018273310.2"/>
</dbReference>
<proteinExistence type="predicted"/>
<keyword evidence="2" id="KW-0677">Repeat</keyword>
<reference evidence="4" key="2">
    <citation type="journal article" date="2018" name="Nat. Commun.">
        <title>Extreme sensitivity to ultraviolet light in the fungal pathogen causing white-nose syndrome of bats.</title>
        <authorList>
            <person name="Palmer J.M."/>
            <person name="Drees K.P."/>
            <person name="Foster J.T."/>
            <person name="Lindner D.L."/>
        </authorList>
    </citation>
    <scope>NUCLEOTIDE SEQUENCE [LARGE SCALE GENOMIC DNA]</scope>
    <source>
        <strain evidence="4">UAMH 10579</strain>
    </source>
</reference>
<dbReference type="InterPro" id="IPR052254">
    <property type="entry name" value="CUL4-DDB1_E3_ligase_receptor"/>
</dbReference>
<dbReference type="Proteomes" id="UP000091956">
    <property type="component" value="Unassembled WGS sequence"/>
</dbReference>
<evidence type="ECO:0000313" key="4">
    <source>
        <dbReference type="Proteomes" id="UP000091956"/>
    </source>
</evidence>
<keyword evidence="4" id="KW-1185">Reference proteome</keyword>
<dbReference type="SUPFAM" id="SSF50978">
    <property type="entry name" value="WD40 repeat-like"/>
    <property type="match status" value="1"/>
</dbReference>
<reference evidence="3 4" key="1">
    <citation type="submission" date="2016-03" db="EMBL/GenBank/DDBJ databases">
        <title>Comparative genomics of Pseudogymnoascus destructans, the fungus causing white-nose syndrome of bats.</title>
        <authorList>
            <person name="Palmer J.M."/>
            <person name="Drees K.P."/>
            <person name="Foster J.T."/>
            <person name="Lindner D.L."/>
        </authorList>
    </citation>
    <scope>NUCLEOTIDE SEQUENCE [LARGE SCALE GENOMIC DNA]</scope>
    <source>
        <strain evidence="3 4">UAMH 10579</strain>
    </source>
</reference>
<evidence type="ECO:0000256" key="2">
    <source>
        <dbReference type="ARBA" id="ARBA00022737"/>
    </source>
</evidence>
<dbReference type="PANTHER" id="PTHR44472">
    <property type="entry name" value="DDB1- AND CUL4-ASSOCIATED FACTOR 4-RELATED"/>
    <property type="match status" value="1"/>
</dbReference>
<keyword evidence="1" id="KW-0853">WD repeat</keyword>
<dbReference type="InterPro" id="IPR015943">
    <property type="entry name" value="WD40/YVTN_repeat-like_dom_sf"/>
</dbReference>
<evidence type="ECO:0000256" key="1">
    <source>
        <dbReference type="ARBA" id="ARBA00022574"/>
    </source>
</evidence>
<dbReference type="STRING" id="342668.A0A1B8GQL7"/>
<dbReference type="GO" id="GO:0080008">
    <property type="term" value="C:Cul4-RING E3 ubiquitin ligase complex"/>
    <property type="evidence" value="ECO:0007669"/>
    <property type="project" value="TreeGrafter"/>
</dbReference>
<dbReference type="InterPro" id="IPR036322">
    <property type="entry name" value="WD40_repeat_dom_sf"/>
</dbReference>
<dbReference type="PANTHER" id="PTHR44472:SF1">
    <property type="entry name" value="DDB1 AND CUL4 ASSOCIATED FACTOR 4"/>
    <property type="match status" value="1"/>
</dbReference>
<dbReference type="AlphaFoldDB" id="A0A1B8GQL7"/>
<dbReference type="EMBL" id="KV460218">
    <property type="protein sequence ID" value="OBT98128.1"/>
    <property type="molecule type" value="Genomic_DNA"/>
</dbReference>
<dbReference type="GeneID" id="28837214"/>
<evidence type="ECO:0000313" key="3">
    <source>
        <dbReference type="EMBL" id="OBT98128.1"/>
    </source>
</evidence>
<sequence length="422" mass="45898">MAGREIPGYYFDAEKNKYFKIVADPAALYSKTAVRKRKADEVVATEAARVEKANKERVTRSAAVGKLDREIGRGNGRLDALKEFVGSWEESNPVGSLGGTPRWRVFDFNERSGHLVYSQNDAVEFDYLLRLGEHAHAPLSWNGLMLASDAAVNSITFSACKTIVLTTWADPPQRHNVCLTRVLPTLDIISAHHLKSSKAGEDTTVRCACAAPLGSPYMFAVACDDRPIFLLDASMNEAPSPPSSGESSILALTFLAESPHVLLTGKRSGKVPLVDLRVEGGGRSGIRHASSVARVAQVGENSVVVGGLQDKMCVYDLRFLKEKWRKEATRPVVRMWGHRNETRHDVDLAVDRGTGLVAAAQVEGGGGVRVFDVQSGAEIGYVAGGQPEGDYVRQVRFVERDKGVGLWVSRGEKILEYGFGSA</sequence>
<organism evidence="3 4">
    <name type="scientific">Pseudogymnoascus verrucosus</name>
    <dbReference type="NCBI Taxonomy" id="342668"/>
    <lineage>
        <taxon>Eukaryota</taxon>
        <taxon>Fungi</taxon>
        <taxon>Dikarya</taxon>
        <taxon>Ascomycota</taxon>
        <taxon>Pezizomycotina</taxon>
        <taxon>Leotiomycetes</taxon>
        <taxon>Thelebolales</taxon>
        <taxon>Thelebolaceae</taxon>
        <taxon>Pseudogymnoascus</taxon>
    </lineage>
</organism>
<name>A0A1B8GQL7_9PEZI</name>
<protein>
    <submittedName>
        <fullName evidence="3">Uncharacterized protein</fullName>
    </submittedName>
</protein>
<dbReference type="OrthoDB" id="128867at2759"/>
<gene>
    <name evidence="3" type="ORF">VE01_03828</name>
</gene>